<dbReference type="InterPro" id="IPR029498">
    <property type="entry name" value="HeLo_dom"/>
</dbReference>
<proteinExistence type="predicted"/>
<dbReference type="OrthoDB" id="20872at2759"/>
<dbReference type="PANTHER" id="PTHR37542:SF1">
    <property type="entry name" value="PRION-INHIBITION AND PROPAGATION HELO DOMAIN-CONTAINING PROTEIN"/>
    <property type="match status" value="1"/>
</dbReference>
<keyword evidence="4" id="KW-1185">Reference proteome</keyword>
<evidence type="ECO:0000256" key="1">
    <source>
        <dbReference type="SAM" id="MobiDB-lite"/>
    </source>
</evidence>
<dbReference type="InterPro" id="IPR038305">
    <property type="entry name" value="HeLo_sf"/>
</dbReference>
<dbReference type="Gene3D" id="1.20.120.1020">
    <property type="entry name" value="Prion-inhibition and propagation, HeLo domain"/>
    <property type="match status" value="1"/>
</dbReference>
<protein>
    <recommendedName>
        <fullName evidence="2">Prion-inhibition and propagation HeLo domain-containing protein</fullName>
    </recommendedName>
</protein>
<evidence type="ECO:0000259" key="2">
    <source>
        <dbReference type="Pfam" id="PF14479"/>
    </source>
</evidence>
<gene>
    <name evidence="3" type="ORF">N0V89_010136</name>
</gene>
<dbReference type="AlphaFoldDB" id="A0A9W8XGZ6"/>
<evidence type="ECO:0000313" key="3">
    <source>
        <dbReference type="EMBL" id="KAJ4348758.1"/>
    </source>
</evidence>
<feature type="domain" description="Prion-inhibition and propagation HeLo" evidence="2">
    <location>
        <begin position="4"/>
        <end position="169"/>
    </location>
</feature>
<feature type="region of interest" description="Disordered" evidence="1">
    <location>
        <begin position="434"/>
        <end position="454"/>
    </location>
</feature>
<dbReference type="RefSeq" id="XP_056068146.1">
    <property type="nucleotide sequence ID" value="XM_056218881.1"/>
</dbReference>
<dbReference type="Proteomes" id="UP001140513">
    <property type="component" value="Unassembled WGS sequence"/>
</dbReference>
<name>A0A9W8XGZ6_9PLEO</name>
<sequence length="583" mass="66317">MPPGLAIGVAALFNTCIDSFKIIFAAQDFARDFEILDTRFQQQRLRLLLWGQSVGIVTRQGAKARPYLRELDADHIKPTILRSLGSINSLLEQFNVLERRYGLKDHTTAGLINVSGSRVAAFREMVKRNQSQKGPKALAKWAVFDAEQMRDAIEQLRSLIDGLVHITNELKDALEPDQGMSALFLCMANLSGSVNIMSQVRAVSAPSQQLLALDLHMSAETFHTAQELIDSIDTFITAPYTTDQSGTFFTTEEITSMSPAQSNSNNHDGIPAPSLASFTFSMPVRPARRDHNTMPSRDNVCPSTEHTYAKHFPTDQSIFITHQDEVVDGDMKLEMCIHLPALTTFLYLRLFYLTIKSLRERKFSFRRHGWTGREICRSGLSRGPDHKAARKEHHSSTSLFSRKLDRFQERTKTSYGSMQQLARNSVQSFRNSRRSFSSSRGSASSLSSTFSASSLEPYDDKEDIIERVEEVVAEQTSRKIIQLDFTNYARVVLQRSGRARAKRYTFSYWGHNYQWKRRIYLRQKPVSECYGHSFYLYREDLNDAIAQIEPILDAVVVNIGWVPPCELRFTDSKLLRGNHELSE</sequence>
<dbReference type="Pfam" id="PF14479">
    <property type="entry name" value="HeLo"/>
    <property type="match status" value="1"/>
</dbReference>
<accession>A0A9W8XGZ6</accession>
<reference evidence="3" key="1">
    <citation type="submission" date="2022-10" db="EMBL/GenBank/DDBJ databases">
        <title>Tapping the CABI collections for fungal endophytes: first genome assemblies for Collariella, Neodidymelliopsis, Ascochyta clinopodiicola, Didymella pomorum, Didymosphaeria variabile, Neocosmospora piperis and Neocucurbitaria cava.</title>
        <authorList>
            <person name="Hill R."/>
        </authorList>
    </citation>
    <scope>NUCLEOTIDE SEQUENCE</scope>
    <source>
        <strain evidence="3">IMI 356815</strain>
    </source>
</reference>
<dbReference type="EMBL" id="JAPEUX010000007">
    <property type="protein sequence ID" value="KAJ4348758.1"/>
    <property type="molecule type" value="Genomic_DNA"/>
</dbReference>
<dbReference type="GeneID" id="80913666"/>
<comment type="caution">
    <text evidence="3">The sequence shown here is derived from an EMBL/GenBank/DDBJ whole genome shotgun (WGS) entry which is preliminary data.</text>
</comment>
<evidence type="ECO:0000313" key="4">
    <source>
        <dbReference type="Proteomes" id="UP001140513"/>
    </source>
</evidence>
<organism evidence="3 4">
    <name type="scientific">Didymosphaeria variabile</name>
    <dbReference type="NCBI Taxonomy" id="1932322"/>
    <lineage>
        <taxon>Eukaryota</taxon>
        <taxon>Fungi</taxon>
        <taxon>Dikarya</taxon>
        <taxon>Ascomycota</taxon>
        <taxon>Pezizomycotina</taxon>
        <taxon>Dothideomycetes</taxon>
        <taxon>Pleosporomycetidae</taxon>
        <taxon>Pleosporales</taxon>
        <taxon>Massarineae</taxon>
        <taxon>Didymosphaeriaceae</taxon>
        <taxon>Didymosphaeria</taxon>
    </lineage>
</organism>
<dbReference type="PANTHER" id="PTHR37542">
    <property type="entry name" value="HELO DOMAIN-CONTAINING PROTEIN-RELATED"/>
    <property type="match status" value="1"/>
</dbReference>